<organism evidence="1 2">
    <name type="scientific">Plakobranchus ocellatus</name>
    <dbReference type="NCBI Taxonomy" id="259542"/>
    <lineage>
        <taxon>Eukaryota</taxon>
        <taxon>Metazoa</taxon>
        <taxon>Spiralia</taxon>
        <taxon>Lophotrochozoa</taxon>
        <taxon>Mollusca</taxon>
        <taxon>Gastropoda</taxon>
        <taxon>Heterobranchia</taxon>
        <taxon>Euthyneura</taxon>
        <taxon>Panpulmonata</taxon>
        <taxon>Sacoglossa</taxon>
        <taxon>Placobranchoidea</taxon>
        <taxon>Plakobranchidae</taxon>
        <taxon>Plakobranchus</taxon>
    </lineage>
</organism>
<protein>
    <submittedName>
        <fullName evidence="1">Uncharacterized protein</fullName>
    </submittedName>
</protein>
<proteinExistence type="predicted"/>
<accession>A0AAV4AJR1</accession>
<evidence type="ECO:0000313" key="2">
    <source>
        <dbReference type="Proteomes" id="UP000735302"/>
    </source>
</evidence>
<comment type="caution">
    <text evidence="1">The sequence shown here is derived from an EMBL/GenBank/DDBJ whole genome shotgun (WGS) entry which is preliminary data.</text>
</comment>
<keyword evidence="2" id="KW-1185">Reference proteome</keyword>
<dbReference type="Proteomes" id="UP000735302">
    <property type="component" value="Unassembled WGS sequence"/>
</dbReference>
<sequence length="124" mass="14027">MRHQQPSTDVKIIRRVTADFRAVSMANAPSTILCRCEDQLFTREVASPPYYEAPVYNKVISDSQTLHQPSVPVAGLEPARDMSLQTPGRVFERKSPAGLRADLLCHQGPGTERILRWWMFARGF</sequence>
<evidence type="ECO:0000313" key="1">
    <source>
        <dbReference type="EMBL" id="GFO08526.1"/>
    </source>
</evidence>
<gene>
    <name evidence="1" type="ORF">PoB_003503100</name>
</gene>
<reference evidence="1 2" key="1">
    <citation type="journal article" date="2021" name="Elife">
        <title>Chloroplast acquisition without the gene transfer in kleptoplastic sea slugs, Plakobranchus ocellatus.</title>
        <authorList>
            <person name="Maeda T."/>
            <person name="Takahashi S."/>
            <person name="Yoshida T."/>
            <person name="Shimamura S."/>
            <person name="Takaki Y."/>
            <person name="Nagai Y."/>
            <person name="Toyoda A."/>
            <person name="Suzuki Y."/>
            <person name="Arimoto A."/>
            <person name="Ishii H."/>
            <person name="Satoh N."/>
            <person name="Nishiyama T."/>
            <person name="Hasebe M."/>
            <person name="Maruyama T."/>
            <person name="Minagawa J."/>
            <person name="Obokata J."/>
            <person name="Shigenobu S."/>
        </authorList>
    </citation>
    <scope>NUCLEOTIDE SEQUENCE [LARGE SCALE GENOMIC DNA]</scope>
</reference>
<dbReference type="AlphaFoldDB" id="A0AAV4AJR1"/>
<dbReference type="EMBL" id="BLXT01003971">
    <property type="protein sequence ID" value="GFO08526.1"/>
    <property type="molecule type" value="Genomic_DNA"/>
</dbReference>
<name>A0AAV4AJR1_9GAST</name>